<keyword evidence="4" id="KW-0411">Iron-sulfur</keyword>
<dbReference type="AlphaFoldDB" id="A0A1F4RET6"/>
<evidence type="ECO:0000256" key="4">
    <source>
        <dbReference type="ARBA" id="ARBA00023014"/>
    </source>
</evidence>
<proteinExistence type="predicted"/>
<comment type="caution">
    <text evidence="6">The sequence shown here is derived from an EMBL/GenBank/DDBJ whole genome shotgun (WGS) entry which is preliminary data.</text>
</comment>
<dbReference type="PANTHER" id="PTHR11228">
    <property type="entry name" value="RADICAL SAM DOMAIN PROTEIN"/>
    <property type="match status" value="1"/>
</dbReference>
<dbReference type="SFLD" id="SFLDG01067">
    <property type="entry name" value="SPASM/twitch_domain_containing"/>
    <property type="match status" value="1"/>
</dbReference>
<dbReference type="GO" id="GO:0046872">
    <property type="term" value="F:metal ion binding"/>
    <property type="evidence" value="ECO:0007669"/>
    <property type="project" value="UniProtKB-KW"/>
</dbReference>
<dbReference type="PANTHER" id="PTHR11228:SF7">
    <property type="entry name" value="PQQA PEPTIDE CYCLASE"/>
    <property type="match status" value="1"/>
</dbReference>
<evidence type="ECO:0000313" key="7">
    <source>
        <dbReference type="Proteomes" id="UP000176938"/>
    </source>
</evidence>
<name>A0A1F4RET6_UNCSA</name>
<evidence type="ECO:0000259" key="5">
    <source>
        <dbReference type="PROSITE" id="PS51918"/>
    </source>
</evidence>
<feature type="domain" description="Radical SAM core" evidence="5">
    <location>
        <begin position="1"/>
        <end position="211"/>
    </location>
</feature>
<keyword evidence="1" id="KW-0949">S-adenosyl-L-methionine</keyword>
<evidence type="ECO:0000313" key="6">
    <source>
        <dbReference type="EMBL" id="OGC06626.1"/>
    </source>
</evidence>
<dbReference type="InterPro" id="IPR013785">
    <property type="entry name" value="Aldolase_TIM"/>
</dbReference>
<dbReference type="Gene3D" id="3.20.20.70">
    <property type="entry name" value="Aldolase class I"/>
    <property type="match status" value="1"/>
</dbReference>
<protein>
    <recommendedName>
        <fullName evidence="5">Radical SAM core domain-containing protein</fullName>
    </recommendedName>
</protein>
<dbReference type="InterPro" id="IPR007197">
    <property type="entry name" value="rSAM"/>
</dbReference>
<dbReference type="SUPFAM" id="SSF102114">
    <property type="entry name" value="Radical SAM enzymes"/>
    <property type="match status" value="1"/>
</dbReference>
<reference evidence="6 7" key="1">
    <citation type="journal article" date="2016" name="Nat. Commun.">
        <title>Thousands of microbial genomes shed light on interconnected biogeochemical processes in an aquifer system.</title>
        <authorList>
            <person name="Anantharaman K."/>
            <person name="Brown C.T."/>
            <person name="Hug L.A."/>
            <person name="Sharon I."/>
            <person name="Castelle C.J."/>
            <person name="Probst A.J."/>
            <person name="Thomas B.C."/>
            <person name="Singh A."/>
            <person name="Wilkins M.J."/>
            <person name="Karaoz U."/>
            <person name="Brodie E.L."/>
            <person name="Williams K.H."/>
            <person name="Hubbard S.S."/>
            <person name="Banfield J.F."/>
        </authorList>
    </citation>
    <scope>NUCLEOTIDE SEQUENCE [LARGE SCALE GENOMIC DNA]</scope>
</reference>
<dbReference type="InterPro" id="IPR058240">
    <property type="entry name" value="rSAM_sf"/>
</dbReference>
<accession>A0A1F4RET6</accession>
<gene>
    <name evidence="6" type="ORF">A3H38_05510</name>
</gene>
<evidence type="ECO:0000256" key="3">
    <source>
        <dbReference type="ARBA" id="ARBA00023004"/>
    </source>
</evidence>
<evidence type="ECO:0000256" key="2">
    <source>
        <dbReference type="ARBA" id="ARBA00022723"/>
    </source>
</evidence>
<keyword evidence="3" id="KW-0408">Iron</keyword>
<dbReference type="SFLD" id="SFLDS00029">
    <property type="entry name" value="Radical_SAM"/>
    <property type="match status" value="1"/>
</dbReference>
<dbReference type="GO" id="GO:0003824">
    <property type="term" value="F:catalytic activity"/>
    <property type="evidence" value="ECO:0007669"/>
    <property type="project" value="InterPro"/>
</dbReference>
<dbReference type="PROSITE" id="PS51918">
    <property type="entry name" value="RADICAL_SAM"/>
    <property type="match status" value="1"/>
</dbReference>
<dbReference type="Pfam" id="PF04055">
    <property type="entry name" value="Radical_SAM"/>
    <property type="match status" value="1"/>
</dbReference>
<dbReference type="Proteomes" id="UP000176938">
    <property type="component" value="Unassembled WGS sequence"/>
</dbReference>
<organism evidence="6 7">
    <name type="scientific">candidate division WOR-1 bacterium RIFCSPLOWO2_02_FULL_46_20</name>
    <dbReference type="NCBI Taxonomy" id="1802567"/>
    <lineage>
        <taxon>Bacteria</taxon>
        <taxon>Bacillati</taxon>
        <taxon>Saganbacteria</taxon>
    </lineage>
</organism>
<dbReference type="CDD" id="cd01335">
    <property type="entry name" value="Radical_SAM"/>
    <property type="match status" value="1"/>
</dbReference>
<dbReference type="GO" id="GO:0051536">
    <property type="term" value="F:iron-sulfur cluster binding"/>
    <property type="evidence" value="ECO:0007669"/>
    <property type="project" value="UniProtKB-KW"/>
</dbReference>
<evidence type="ECO:0000256" key="1">
    <source>
        <dbReference type="ARBA" id="ARBA00022691"/>
    </source>
</evidence>
<dbReference type="EMBL" id="METP01000016">
    <property type="protein sequence ID" value="OGC06626.1"/>
    <property type="molecule type" value="Genomic_DNA"/>
</dbReference>
<sequence>MPKFCNYYVTFRCNDSCEFCSIWQKEDLQKIKEKPYDLSLVRRLGVQSLNITGGEPLLREDLPQILKRARDLGFEVMLTTNGILYADKARLINGLVERLFFSLDYPTAEMHDRSRGEECFHLVIKAIKLAQELGQKPVIYFTLTRDSVLYLPEMIDLAAGLKVFICLNPVYDFHGTQGFEPSTIDHIRYYSRRKNVLINLAVLEFVNNGGNKVILSRCKARETTITIMPDGSQAAPCFFNCGGEQGKEDICSSCMRWPYMLPSFSTGIDRYFWLNLFSNFINGRKIR</sequence>
<dbReference type="InterPro" id="IPR050377">
    <property type="entry name" value="Radical_SAM_PqqE_MftC-like"/>
</dbReference>
<keyword evidence="2" id="KW-0479">Metal-binding</keyword>